<dbReference type="Pfam" id="PF06472">
    <property type="entry name" value="ABC_membrane_2"/>
    <property type="match status" value="1"/>
</dbReference>
<reference evidence="13" key="1">
    <citation type="journal article" date="2019" name="Int. J. Syst. Evol. Microbiol.">
        <title>The Global Catalogue of Microorganisms (GCM) 10K type strain sequencing project: providing services to taxonomists for standard genome sequencing and annotation.</title>
        <authorList>
            <consortium name="The Broad Institute Genomics Platform"/>
            <consortium name="The Broad Institute Genome Sequencing Center for Infectious Disease"/>
            <person name="Wu L."/>
            <person name="Ma J."/>
        </authorList>
    </citation>
    <scope>NUCLEOTIDE SEQUENCE [LARGE SCALE GENOMIC DNA]</scope>
    <source>
        <strain evidence="13">TISTR 1906</strain>
    </source>
</reference>
<accession>A0ABW5UI33</accession>
<comment type="caution">
    <text evidence="12">The sequence shown here is derived from an EMBL/GenBank/DDBJ whole genome shotgun (WGS) entry which is preliminary data.</text>
</comment>
<feature type="transmembrane region" description="Helical" evidence="9">
    <location>
        <begin position="82"/>
        <end position="102"/>
    </location>
</feature>
<evidence type="ECO:0000256" key="3">
    <source>
        <dbReference type="ARBA" id="ARBA00022475"/>
    </source>
</evidence>
<keyword evidence="4 9" id="KW-0812">Transmembrane</keyword>
<dbReference type="CDD" id="cd03223">
    <property type="entry name" value="ABCD_peroxisomal_ALDP"/>
    <property type="match status" value="1"/>
</dbReference>
<dbReference type="InterPro" id="IPR003593">
    <property type="entry name" value="AAA+_ATPase"/>
</dbReference>
<keyword evidence="13" id="KW-1185">Reference proteome</keyword>
<keyword evidence="3" id="KW-1003">Cell membrane</keyword>
<feature type="transmembrane region" description="Helical" evidence="9">
    <location>
        <begin position="168"/>
        <end position="187"/>
    </location>
</feature>
<feature type="transmembrane region" description="Helical" evidence="9">
    <location>
        <begin position="294"/>
        <end position="316"/>
    </location>
</feature>
<dbReference type="PROSITE" id="PS50929">
    <property type="entry name" value="ABC_TM1F"/>
    <property type="match status" value="1"/>
</dbReference>
<proteinExistence type="predicted"/>
<protein>
    <submittedName>
        <fullName evidence="12">ABC transporter ATP-binding protein/permease</fullName>
    </submittedName>
</protein>
<feature type="domain" description="ABC transmembrane type-1" evidence="11">
    <location>
        <begin position="43"/>
        <end position="351"/>
    </location>
</feature>
<keyword evidence="5" id="KW-0547">Nucleotide-binding</keyword>
<evidence type="ECO:0000259" key="10">
    <source>
        <dbReference type="PROSITE" id="PS50893"/>
    </source>
</evidence>
<evidence type="ECO:0000256" key="2">
    <source>
        <dbReference type="ARBA" id="ARBA00022448"/>
    </source>
</evidence>
<evidence type="ECO:0000256" key="8">
    <source>
        <dbReference type="ARBA" id="ARBA00023136"/>
    </source>
</evidence>
<evidence type="ECO:0000256" key="6">
    <source>
        <dbReference type="ARBA" id="ARBA00022840"/>
    </source>
</evidence>
<evidence type="ECO:0000313" key="12">
    <source>
        <dbReference type="EMBL" id="MFD2752958.1"/>
    </source>
</evidence>
<dbReference type="PROSITE" id="PS00211">
    <property type="entry name" value="ABC_TRANSPORTER_1"/>
    <property type="match status" value="1"/>
</dbReference>
<evidence type="ECO:0000313" key="13">
    <source>
        <dbReference type="Proteomes" id="UP001597463"/>
    </source>
</evidence>
<dbReference type="Gene3D" id="1.20.1560.10">
    <property type="entry name" value="ABC transporter type 1, transmembrane domain"/>
    <property type="match status" value="1"/>
</dbReference>
<feature type="domain" description="ABC transporter" evidence="10">
    <location>
        <begin position="384"/>
        <end position="602"/>
    </location>
</feature>
<keyword evidence="7 9" id="KW-1133">Transmembrane helix</keyword>
<dbReference type="Gene3D" id="3.40.50.300">
    <property type="entry name" value="P-loop containing nucleotide triphosphate hydrolases"/>
    <property type="match status" value="1"/>
</dbReference>
<dbReference type="PANTHER" id="PTHR11384">
    <property type="entry name" value="ATP-BINDING CASSETTE, SUB-FAMILY D MEMBER"/>
    <property type="match status" value="1"/>
</dbReference>
<evidence type="ECO:0000256" key="7">
    <source>
        <dbReference type="ARBA" id="ARBA00022989"/>
    </source>
</evidence>
<gene>
    <name evidence="12" type="ORF">ACFSW6_02585</name>
</gene>
<keyword evidence="6 12" id="KW-0067">ATP-binding</keyword>
<dbReference type="SUPFAM" id="SSF90123">
    <property type="entry name" value="ABC transporter transmembrane region"/>
    <property type="match status" value="1"/>
</dbReference>
<dbReference type="PROSITE" id="PS50893">
    <property type="entry name" value="ABC_TRANSPORTER_2"/>
    <property type="match status" value="1"/>
</dbReference>
<keyword evidence="8 9" id="KW-0472">Membrane</keyword>
<organism evidence="12 13">
    <name type="scientific">Comamonas terrae</name>
    <dbReference type="NCBI Taxonomy" id="673548"/>
    <lineage>
        <taxon>Bacteria</taxon>
        <taxon>Pseudomonadati</taxon>
        <taxon>Pseudomonadota</taxon>
        <taxon>Betaproteobacteria</taxon>
        <taxon>Burkholderiales</taxon>
        <taxon>Comamonadaceae</taxon>
        <taxon>Comamonas</taxon>
    </lineage>
</organism>
<sequence length="603" mass="66735">MTTTAPATAAPGHSRIQVLGQALALSRPYFVSDKKARAWGLLAAIVALNLAAVFMLVQINEWNRVFYDALQNKQANVFWQQLWHFLWLALAYIVIAVYRFYLTQLLQLDWRRWLTRHMLGRWLAHQAFYRLELGRYGEGAGVPDNPDQRIQEDLNLFTTYMVSLSMGLLNACVTFASFVGILWGLSAAMDVGLPQLLGGGDLHIPGFMVWMAVLYCLAGSAITFWIGKPQVWLNNRQQQLEADFRHHMIRVREHSEAIALDGGERVEGQQLSLRFADALANYLQLIRKQKNLTWFTNFFGQAAVVFPFIIAAPRFFSGAIQLGQLMQIASAFNQVQESLSWVVNNYADIAAWRATTNRLGGFEACLRARESAPAGVSMQAGAQLHASALEVDLPSGERILQPSELDVQPGDRLLISGPSGSGKSTLLRVFAGIWPFARGRVQRPADAMFIPQRPYFPDGSLRDALAYPEPASRYADAALEQALIQAQLPRLAGQLDRQAAWNALLSGGERQRLAIARVLLKRPAWVFADEASSALDSAAEAEVYARLVQLVRERGGALVSVAHRDSVARFHDRRWVLDADNGKIRAAGISSGVPALGAARGMG</sequence>
<dbReference type="GO" id="GO:0005524">
    <property type="term" value="F:ATP binding"/>
    <property type="evidence" value="ECO:0007669"/>
    <property type="project" value="UniProtKB-KW"/>
</dbReference>
<dbReference type="Proteomes" id="UP001597463">
    <property type="component" value="Unassembled WGS sequence"/>
</dbReference>
<evidence type="ECO:0000256" key="5">
    <source>
        <dbReference type="ARBA" id="ARBA00022741"/>
    </source>
</evidence>
<name>A0ABW5UI33_9BURK</name>
<dbReference type="InterPro" id="IPR011527">
    <property type="entry name" value="ABC1_TM_dom"/>
</dbReference>
<dbReference type="InterPro" id="IPR017871">
    <property type="entry name" value="ABC_transporter-like_CS"/>
</dbReference>
<dbReference type="RefSeq" id="WP_066472630.1">
    <property type="nucleotide sequence ID" value="NZ_BCNT01000003.1"/>
</dbReference>
<dbReference type="Pfam" id="PF00005">
    <property type="entry name" value="ABC_tran"/>
    <property type="match status" value="1"/>
</dbReference>
<dbReference type="InterPro" id="IPR036640">
    <property type="entry name" value="ABC1_TM_sf"/>
</dbReference>
<dbReference type="InterPro" id="IPR027417">
    <property type="entry name" value="P-loop_NTPase"/>
</dbReference>
<feature type="transmembrane region" description="Helical" evidence="9">
    <location>
        <begin position="207"/>
        <end position="227"/>
    </location>
</feature>
<dbReference type="InterPro" id="IPR003439">
    <property type="entry name" value="ABC_transporter-like_ATP-bd"/>
</dbReference>
<evidence type="ECO:0000259" key="11">
    <source>
        <dbReference type="PROSITE" id="PS50929"/>
    </source>
</evidence>
<feature type="transmembrane region" description="Helical" evidence="9">
    <location>
        <begin position="38"/>
        <end position="59"/>
    </location>
</feature>
<dbReference type="PANTHER" id="PTHR11384:SF59">
    <property type="entry name" value="LYSOSOMAL COBALAMIN TRANSPORTER ABCD4"/>
    <property type="match status" value="1"/>
</dbReference>
<evidence type="ECO:0000256" key="4">
    <source>
        <dbReference type="ARBA" id="ARBA00022692"/>
    </source>
</evidence>
<comment type="subcellular location">
    <subcellularLocation>
        <location evidence="1">Cell membrane</location>
        <topology evidence="1">Multi-pass membrane protein</topology>
    </subcellularLocation>
</comment>
<dbReference type="SUPFAM" id="SSF52540">
    <property type="entry name" value="P-loop containing nucleoside triphosphate hydrolases"/>
    <property type="match status" value="1"/>
</dbReference>
<dbReference type="InterPro" id="IPR050835">
    <property type="entry name" value="ABC_transporter_sub-D"/>
</dbReference>
<evidence type="ECO:0000256" key="1">
    <source>
        <dbReference type="ARBA" id="ARBA00004651"/>
    </source>
</evidence>
<dbReference type="SMART" id="SM00382">
    <property type="entry name" value="AAA"/>
    <property type="match status" value="1"/>
</dbReference>
<keyword evidence="2" id="KW-0813">Transport</keyword>
<dbReference type="EMBL" id="JBHUMV010000001">
    <property type="protein sequence ID" value="MFD2752958.1"/>
    <property type="molecule type" value="Genomic_DNA"/>
</dbReference>
<evidence type="ECO:0000256" key="9">
    <source>
        <dbReference type="SAM" id="Phobius"/>
    </source>
</evidence>